<dbReference type="PANTHER" id="PTHR32440">
    <property type="entry name" value="PHOSPHATASE DCR2-RELATED-RELATED"/>
    <property type="match status" value="1"/>
</dbReference>
<reference evidence="2" key="1">
    <citation type="submission" date="2022-05" db="EMBL/GenBank/DDBJ databases">
        <title>Novel bacterial taxa in a minimal lignocellulolytic consortium and its capacity to transform plastics disclosed by genome-resolved metagenomics.</title>
        <authorList>
            <person name="Rodriguez C.A.D."/>
            <person name="Diaz-Garcia L."/>
            <person name="Herrera K."/>
            <person name="Tarazona N.A."/>
            <person name="Sproer C."/>
            <person name="Overmann J."/>
            <person name="Jimenez D.J."/>
        </authorList>
    </citation>
    <scope>NUCLEOTIDE SEQUENCE</scope>
    <source>
        <strain evidence="2">MAG5</strain>
    </source>
</reference>
<dbReference type="KEGG" id="plig:NAG76_02040"/>
<proteinExistence type="predicted"/>
<feature type="domain" description="Calcineurin-like phosphoesterase" evidence="1">
    <location>
        <begin position="13"/>
        <end position="251"/>
    </location>
</feature>
<evidence type="ECO:0000259" key="1">
    <source>
        <dbReference type="Pfam" id="PF00149"/>
    </source>
</evidence>
<dbReference type="AlphaFoldDB" id="A0A9J6ZG15"/>
<dbReference type="CDD" id="cd07383">
    <property type="entry name" value="MPP_Dcr2"/>
    <property type="match status" value="1"/>
</dbReference>
<dbReference type="PIRSF" id="PIRSF030250">
    <property type="entry name" value="Ptase_At2g46880"/>
    <property type="match status" value="1"/>
</dbReference>
<evidence type="ECO:0000313" key="2">
    <source>
        <dbReference type="EMBL" id="URN95061.1"/>
    </source>
</evidence>
<dbReference type="InterPro" id="IPR011230">
    <property type="entry name" value="PAP14/16/28/29"/>
</dbReference>
<organism evidence="2 3">
    <name type="scientific">Candidatus Pristimantibacillus lignocellulolyticus</name>
    <dbReference type="NCBI Taxonomy" id="2994561"/>
    <lineage>
        <taxon>Bacteria</taxon>
        <taxon>Bacillati</taxon>
        <taxon>Bacillota</taxon>
        <taxon>Bacilli</taxon>
        <taxon>Bacillales</taxon>
        <taxon>Paenibacillaceae</taxon>
        <taxon>Candidatus Pristimantibacillus</taxon>
    </lineage>
</organism>
<protein>
    <submittedName>
        <fullName evidence="2">Metallophosphoesterase family protein</fullName>
    </submittedName>
</protein>
<dbReference type="PANTHER" id="PTHR32440:SF0">
    <property type="entry name" value="PHOSPHATASE DCR2-RELATED"/>
    <property type="match status" value="1"/>
</dbReference>
<dbReference type="InterPro" id="IPR004843">
    <property type="entry name" value="Calcineurin-like_PHP"/>
</dbReference>
<evidence type="ECO:0000313" key="3">
    <source>
        <dbReference type="Proteomes" id="UP001056756"/>
    </source>
</evidence>
<dbReference type="Gene3D" id="3.60.21.10">
    <property type="match status" value="1"/>
</dbReference>
<dbReference type="Pfam" id="PF00149">
    <property type="entry name" value="Metallophos"/>
    <property type="match status" value="1"/>
</dbReference>
<dbReference type="Proteomes" id="UP001056756">
    <property type="component" value="Chromosome"/>
</dbReference>
<dbReference type="InterPro" id="IPR029052">
    <property type="entry name" value="Metallo-depent_PP-like"/>
</dbReference>
<dbReference type="EMBL" id="CP097899">
    <property type="protein sequence ID" value="URN95061.1"/>
    <property type="molecule type" value="Genomic_DNA"/>
</dbReference>
<sequence length="316" mass="35724">MSKELRFHHDGTFKIVQFTDLHWKDGAELDLQTRALMQLTIDKEQPDFVMFTGDVIYTGKSPDGASLCENPIQAFREAVSVVEDAKVHWGVVFGNHDTENNITRDELMNEVLAHHYTLAQKGPEQIHGTGNYNLPILSSSSDQAAAILYCLDSGDYPANPHIAGYDWIKHDQIQWYINESNQWKERLNGTILPSLAFFHIPLPEYQTVWDQEVCYGSKNENVCASQVQSGFFSAILEQGDVVATFCGHDHINDYWGNLYGVSLHYGRATGVNTYGKEGFPRGARVIRLTEGERTIESWLRLEDGSMITSQIVHQPE</sequence>
<gene>
    <name evidence="2" type="ORF">NAG76_02040</name>
</gene>
<name>A0A9J6ZG15_9BACL</name>
<dbReference type="SUPFAM" id="SSF56300">
    <property type="entry name" value="Metallo-dependent phosphatases"/>
    <property type="match status" value="1"/>
</dbReference>
<accession>A0A9J6ZG15</accession>
<dbReference type="GO" id="GO:0016788">
    <property type="term" value="F:hydrolase activity, acting on ester bonds"/>
    <property type="evidence" value="ECO:0007669"/>
    <property type="project" value="TreeGrafter"/>
</dbReference>
<dbReference type="GO" id="GO:0005737">
    <property type="term" value="C:cytoplasm"/>
    <property type="evidence" value="ECO:0007669"/>
    <property type="project" value="TreeGrafter"/>
</dbReference>